<feature type="active site" evidence="3">
    <location>
        <position position="63"/>
    </location>
</feature>
<sequence length="301" mass="31391">MTSPTSSSQHHTSPALIQGHAVERLAAFACGETGGNPAGVVLCDSLPDAATMQAIAAEVGYSETVFAAPESGAAGHAAWRVRYFAPEIEIPFCGHATIALGAALAARYGENVYALQINAARISVEASREEGHLVIALQSPPTRSEPAPAELLQAALALFGYEAADLDPRLPPAVAEGGARHLILALADRRRLADMHYDQEQGRILMQAHGFATMALVHAQTPTFFDARNPFAAGGVYEDPATGAAAAALAGYLRDIGWPHAGAIDILQGEDMGMPSRLRAEITPQAGASIRISGTVRALDA</sequence>
<accession>A0A2V1K5W3</accession>
<dbReference type="GO" id="GO:0016853">
    <property type="term" value="F:isomerase activity"/>
    <property type="evidence" value="ECO:0007669"/>
    <property type="project" value="UniProtKB-KW"/>
</dbReference>
<evidence type="ECO:0000313" key="5">
    <source>
        <dbReference type="Proteomes" id="UP000245212"/>
    </source>
</evidence>
<dbReference type="AlphaFoldDB" id="A0A2V1K5W3"/>
<evidence type="ECO:0000256" key="1">
    <source>
        <dbReference type="ARBA" id="ARBA00008270"/>
    </source>
</evidence>
<proteinExistence type="inferred from homology"/>
<dbReference type="Gene3D" id="3.10.310.10">
    <property type="entry name" value="Diaminopimelate Epimerase, Chain A, domain 1"/>
    <property type="match status" value="2"/>
</dbReference>
<dbReference type="Proteomes" id="UP000245212">
    <property type="component" value="Unassembled WGS sequence"/>
</dbReference>
<reference evidence="5" key="1">
    <citation type="submission" date="2018-05" db="EMBL/GenBank/DDBJ databases">
        <authorList>
            <person name="Li Y."/>
        </authorList>
    </citation>
    <scope>NUCLEOTIDE SEQUENCE [LARGE SCALE GENOMIC DNA]</scope>
    <source>
        <strain evidence="5">3d-2-2</strain>
    </source>
</reference>
<dbReference type="PIRSF" id="PIRSF016184">
    <property type="entry name" value="PhzC_PhzF"/>
    <property type="match status" value="1"/>
</dbReference>
<dbReference type="NCBIfam" id="TIGR00654">
    <property type="entry name" value="PhzF_family"/>
    <property type="match status" value="1"/>
</dbReference>
<dbReference type="SUPFAM" id="SSF54506">
    <property type="entry name" value="Diaminopimelate epimerase-like"/>
    <property type="match status" value="1"/>
</dbReference>
<protein>
    <submittedName>
        <fullName evidence="4">PhzF family phenazine biosynthesis protein</fullName>
    </submittedName>
</protein>
<evidence type="ECO:0000256" key="3">
    <source>
        <dbReference type="PIRSR" id="PIRSR016184-1"/>
    </source>
</evidence>
<name>A0A2V1K5W3_9BURK</name>
<keyword evidence="5" id="KW-1185">Reference proteome</keyword>
<comment type="caution">
    <text evidence="4">The sequence shown here is derived from an EMBL/GenBank/DDBJ whole genome shotgun (WGS) entry which is preliminary data.</text>
</comment>
<dbReference type="InterPro" id="IPR003719">
    <property type="entry name" value="Phenazine_PhzF-like"/>
</dbReference>
<dbReference type="GO" id="GO:0005737">
    <property type="term" value="C:cytoplasm"/>
    <property type="evidence" value="ECO:0007669"/>
    <property type="project" value="TreeGrafter"/>
</dbReference>
<organism evidence="4 5">
    <name type="scientific">Corticimicrobacter populi</name>
    <dbReference type="NCBI Taxonomy" id="2175229"/>
    <lineage>
        <taxon>Bacteria</taxon>
        <taxon>Pseudomonadati</taxon>
        <taxon>Pseudomonadota</taxon>
        <taxon>Betaproteobacteria</taxon>
        <taxon>Burkholderiales</taxon>
        <taxon>Alcaligenaceae</taxon>
        <taxon>Corticimicrobacter</taxon>
    </lineage>
</organism>
<evidence type="ECO:0000256" key="2">
    <source>
        <dbReference type="ARBA" id="ARBA00023235"/>
    </source>
</evidence>
<dbReference type="Pfam" id="PF02567">
    <property type="entry name" value="PhzC-PhzF"/>
    <property type="match status" value="1"/>
</dbReference>
<gene>
    <name evidence="4" type="ORF">DD235_05030</name>
</gene>
<dbReference type="PANTHER" id="PTHR13774">
    <property type="entry name" value="PHENAZINE BIOSYNTHESIS PROTEIN"/>
    <property type="match status" value="1"/>
</dbReference>
<comment type="similarity">
    <text evidence="1">Belongs to the PhzF family.</text>
</comment>
<dbReference type="PANTHER" id="PTHR13774:SF39">
    <property type="entry name" value="BIOSYNTHESIS PROTEIN, PUTATIVE-RELATED"/>
    <property type="match status" value="1"/>
</dbReference>
<evidence type="ECO:0000313" key="4">
    <source>
        <dbReference type="EMBL" id="PWF25628.1"/>
    </source>
</evidence>
<keyword evidence="2" id="KW-0413">Isomerase</keyword>
<dbReference type="EMBL" id="QETA01000001">
    <property type="protein sequence ID" value="PWF25628.1"/>
    <property type="molecule type" value="Genomic_DNA"/>
</dbReference>
<dbReference type="RefSeq" id="WP_109061035.1">
    <property type="nucleotide sequence ID" value="NZ_QETA01000001.1"/>
</dbReference>